<dbReference type="SUPFAM" id="SSF52833">
    <property type="entry name" value="Thioredoxin-like"/>
    <property type="match status" value="1"/>
</dbReference>
<feature type="chain" id="PRO_5020964732" evidence="5">
    <location>
        <begin position="19"/>
        <end position="300"/>
    </location>
</feature>
<dbReference type="CDD" id="cd02966">
    <property type="entry name" value="TlpA_like_family"/>
    <property type="match status" value="1"/>
</dbReference>
<proteinExistence type="predicted"/>
<feature type="signal peptide" evidence="5">
    <location>
        <begin position="1"/>
        <end position="18"/>
    </location>
</feature>
<dbReference type="InterPro" id="IPR036249">
    <property type="entry name" value="Thioredoxin-like_sf"/>
</dbReference>
<evidence type="ECO:0000313" key="7">
    <source>
        <dbReference type="EMBL" id="TCZ71409.1"/>
    </source>
</evidence>
<evidence type="ECO:0000256" key="3">
    <source>
        <dbReference type="ARBA" id="ARBA00023157"/>
    </source>
</evidence>
<feature type="domain" description="Thioredoxin" evidence="6">
    <location>
        <begin position="153"/>
        <end position="300"/>
    </location>
</feature>
<comment type="caution">
    <text evidence="7">The sequence shown here is derived from an EMBL/GenBank/DDBJ whole genome shotgun (WGS) entry which is preliminary data.</text>
</comment>
<evidence type="ECO:0000256" key="5">
    <source>
        <dbReference type="SAM" id="SignalP"/>
    </source>
</evidence>
<dbReference type="InterPro" id="IPR013740">
    <property type="entry name" value="Redoxin"/>
</dbReference>
<comment type="subcellular location">
    <subcellularLocation>
        <location evidence="1">Cell envelope</location>
    </subcellularLocation>
</comment>
<evidence type="ECO:0000259" key="6">
    <source>
        <dbReference type="PROSITE" id="PS51352"/>
    </source>
</evidence>
<dbReference type="Proteomes" id="UP000295164">
    <property type="component" value="Unassembled WGS sequence"/>
</dbReference>
<gene>
    <name evidence="7" type="ORF">E0486_10030</name>
</gene>
<reference evidence="7 8" key="1">
    <citation type="submission" date="2019-03" db="EMBL/GenBank/DDBJ databases">
        <authorList>
            <person name="Kim M.K.M."/>
        </authorList>
    </citation>
    <scope>NUCLEOTIDE SEQUENCE [LARGE SCALE GENOMIC DNA]</scope>
    <source>
        <strain evidence="7 8">17J68-15</strain>
    </source>
</reference>
<dbReference type="GO" id="GO:0017004">
    <property type="term" value="P:cytochrome complex assembly"/>
    <property type="evidence" value="ECO:0007669"/>
    <property type="project" value="UniProtKB-KW"/>
</dbReference>
<keyword evidence="3" id="KW-1015">Disulfide bond</keyword>
<keyword evidence="4" id="KW-0676">Redox-active center</keyword>
<dbReference type="Gene3D" id="3.40.30.10">
    <property type="entry name" value="Glutaredoxin"/>
    <property type="match status" value="1"/>
</dbReference>
<dbReference type="InterPro" id="IPR013766">
    <property type="entry name" value="Thioredoxin_domain"/>
</dbReference>
<evidence type="ECO:0000256" key="4">
    <source>
        <dbReference type="ARBA" id="ARBA00023284"/>
    </source>
</evidence>
<accession>A0A4R4DZ49</accession>
<dbReference type="EMBL" id="SKFH01000013">
    <property type="protein sequence ID" value="TCZ71409.1"/>
    <property type="molecule type" value="Genomic_DNA"/>
</dbReference>
<evidence type="ECO:0000256" key="2">
    <source>
        <dbReference type="ARBA" id="ARBA00022748"/>
    </source>
</evidence>
<name>A0A4R4DZ49_9BACT</name>
<dbReference type="OrthoDB" id="702151at2"/>
<keyword evidence="2" id="KW-0201">Cytochrome c-type biogenesis</keyword>
<dbReference type="Pfam" id="PF08534">
    <property type="entry name" value="Redoxin"/>
    <property type="match status" value="1"/>
</dbReference>
<keyword evidence="5" id="KW-0732">Signal</keyword>
<dbReference type="GO" id="GO:0030313">
    <property type="term" value="C:cell envelope"/>
    <property type="evidence" value="ECO:0007669"/>
    <property type="project" value="UniProtKB-SubCell"/>
</dbReference>
<protein>
    <submittedName>
        <fullName evidence="7">TlpA family protein disulfide reductase</fullName>
    </submittedName>
</protein>
<dbReference type="AlphaFoldDB" id="A0A4R4DZ49"/>
<dbReference type="InterPro" id="IPR050553">
    <property type="entry name" value="Thioredoxin_ResA/DsbE_sf"/>
</dbReference>
<evidence type="ECO:0000313" key="8">
    <source>
        <dbReference type="Proteomes" id="UP000295164"/>
    </source>
</evidence>
<dbReference type="PANTHER" id="PTHR42852:SF6">
    <property type="entry name" value="THIOL:DISULFIDE INTERCHANGE PROTEIN DSBE"/>
    <property type="match status" value="1"/>
</dbReference>
<evidence type="ECO:0000256" key="1">
    <source>
        <dbReference type="ARBA" id="ARBA00004196"/>
    </source>
</evidence>
<keyword evidence="8" id="KW-1185">Reference proteome</keyword>
<dbReference type="PROSITE" id="PS51352">
    <property type="entry name" value="THIOREDOXIN_2"/>
    <property type="match status" value="1"/>
</dbReference>
<organism evidence="7 8">
    <name type="scientific">Flaviaesturariibacter aridisoli</name>
    <dbReference type="NCBI Taxonomy" id="2545761"/>
    <lineage>
        <taxon>Bacteria</taxon>
        <taxon>Pseudomonadati</taxon>
        <taxon>Bacteroidota</taxon>
        <taxon>Chitinophagia</taxon>
        <taxon>Chitinophagales</taxon>
        <taxon>Chitinophagaceae</taxon>
        <taxon>Flaviaestuariibacter</taxon>
    </lineage>
</organism>
<dbReference type="GO" id="GO:0016491">
    <property type="term" value="F:oxidoreductase activity"/>
    <property type="evidence" value="ECO:0007669"/>
    <property type="project" value="InterPro"/>
</dbReference>
<sequence length="300" mass="34281">MRFVSLVLIFIFPQNLFAQRPIAELPVPAAYARSNQQDEQRYQAWVHPVESAAGTASNNARAAKAAGWKNFNLDSAERQAEALQLAALDRRVSFMKQNPGSYTSLRHFWTFVLNATRMPLDSVQALYRSFSAGLRATPLGRVLEQKLVYKEALRVGQPAPDCVFTTVDGQRLQLSSFRNRNYVLLCLWASWCRPCQRSIPKIRQLDSVYRAKGLQVIHISVDTDTAAWKQALAYHQMPWPQTCDLPAYTGPVRLADRYDACWVPRYYLVDKAGTIRYDSVRAHDDEGWEVLRDLLQKELN</sequence>
<dbReference type="PANTHER" id="PTHR42852">
    <property type="entry name" value="THIOL:DISULFIDE INTERCHANGE PROTEIN DSBE"/>
    <property type="match status" value="1"/>
</dbReference>
<dbReference type="RefSeq" id="WP_131852032.1">
    <property type="nucleotide sequence ID" value="NZ_SKFH01000013.1"/>
</dbReference>